<reference evidence="1" key="1">
    <citation type="submission" date="2021-06" db="EMBL/GenBank/DDBJ databases">
        <authorList>
            <person name="Kallberg Y."/>
            <person name="Tangrot J."/>
            <person name="Rosling A."/>
        </authorList>
    </citation>
    <scope>NUCLEOTIDE SEQUENCE</scope>
    <source>
        <strain evidence="1">28 12/20/2015</strain>
    </source>
</reference>
<accession>A0ACA9NW03</accession>
<evidence type="ECO:0000313" key="1">
    <source>
        <dbReference type="EMBL" id="CAG8679039.1"/>
    </source>
</evidence>
<name>A0ACA9NW03_9GLOM</name>
<protein>
    <submittedName>
        <fullName evidence="1">4082_t:CDS:1</fullName>
    </submittedName>
</protein>
<gene>
    <name evidence="1" type="ORF">SPELUC_LOCUS10050</name>
</gene>
<comment type="caution">
    <text evidence="1">The sequence shown here is derived from an EMBL/GenBank/DDBJ whole genome shotgun (WGS) entry which is preliminary data.</text>
</comment>
<sequence>TKKEKGNRKQKKQWQELVKERRPIKIKSSSRNVFRKNSIKLELLH</sequence>
<proteinExistence type="predicted"/>
<dbReference type="Proteomes" id="UP000789366">
    <property type="component" value="Unassembled WGS sequence"/>
</dbReference>
<organism evidence="1 2">
    <name type="scientific">Cetraspora pellucida</name>
    <dbReference type="NCBI Taxonomy" id="1433469"/>
    <lineage>
        <taxon>Eukaryota</taxon>
        <taxon>Fungi</taxon>
        <taxon>Fungi incertae sedis</taxon>
        <taxon>Mucoromycota</taxon>
        <taxon>Glomeromycotina</taxon>
        <taxon>Glomeromycetes</taxon>
        <taxon>Diversisporales</taxon>
        <taxon>Gigasporaceae</taxon>
        <taxon>Cetraspora</taxon>
    </lineage>
</organism>
<evidence type="ECO:0000313" key="2">
    <source>
        <dbReference type="Proteomes" id="UP000789366"/>
    </source>
</evidence>
<keyword evidence="2" id="KW-1185">Reference proteome</keyword>
<dbReference type="EMBL" id="CAJVPW010017902">
    <property type="protein sequence ID" value="CAG8679039.1"/>
    <property type="molecule type" value="Genomic_DNA"/>
</dbReference>
<feature type="non-terminal residue" evidence="1">
    <location>
        <position position="1"/>
    </location>
</feature>